<evidence type="ECO:0000256" key="2">
    <source>
        <dbReference type="ARBA" id="ARBA00022679"/>
    </source>
</evidence>
<dbReference type="InterPro" id="IPR016039">
    <property type="entry name" value="Thiolase-like"/>
</dbReference>
<dbReference type="PANTHER" id="PTHR11712">
    <property type="entry name" value="POLYKETIDE SYNTHASE-RELATED"/>
    <property type="match status" value="1"/>
</dbReference>
<dbReference type="GO" id="GO:0005739">
    <property type="term" value="C:mitochondrion"/>
    <property type="evidence" value="ECO:0007669"/>
    <property type="project" value="TreeGrafter"/>
</dbReference>
<keyword evidence="2" id="KW-0808">Transferase</keyword>
<accession>A0A1D2M2J0</accession>
<dbReference type="InterPro" id="IPR000794">
    <property type="entry name" value="Beta-ketoacyl_synthase"/>
</dbReference>
<dbReference type="Proteomes" id="UP000094527">
    <property type="component" value="Unassembled WGS sequence"/>
</dbReference>
<dbReference type="Gene3D" id="3.40.47.10">
    <property type="match status" value="1"/>
</dbReference>
<dbReference type="Pfam" id="PF02801">
    <property type="entry name" value="Ketoacyl-synt_C"/>
    <property type="match status" value="1"/>
</dbReference>
<dbReference type="PANTHER" id="PTHR11712:SF336">
    <property type="entry name" value="3-OXOACYL-[ACYL-CARRIER-PROTEIN] SYNTHASE, MITOCHONDRIAL"/>
    <property type="match status" value="1"/>
</dbReference>
<reference evidence="4 5" key="1">
    <citation type="journal article" date="2016" name="Genome Biol. Evol.">
        <title>Gene Family Evolution Reflects Adaptation to Soil Environmental Stressors in the Genome of the Collembolan Orchesella cincta.</title>
        <authorList>
            <person name="Faddeeva-Vakhrusheva A."/>
            <person name="Derks M.F."/>
            <person name="Anvar S.Y."/>
            <person name="Agamennone V."/>
            <person name="Suring W."/>
            <person name="Smit S."/>
            <person name="van Straalen N.M."/>
            <person name="Roelofs D."/>
        </authorList>
    </citation>
    <scope>NUCLEOTIDE SEQUENCE [LARGE SCALE GENOMIC DNA]</scope>
    <source>
        <tissue evidence="4">Mixed pool</tissue>
    </source>
</reference>
<dbReference type="SUPFAM" id="SSF53901">
    <property type="entry name" value="Thiolase-like"/>
    <property type="match status" value="1"/>
</dbReference>
<dbReference type="GO" id="GO:0006633">
    <property type="term" value="P:fatty acid biosynthetic process"/>
    <property type="evidence" value="ECO:0007669"/>
    <property type="project" value="TreeGrafter"/>
</dbReference>
<dbReference type="AlphaFoldDB" id="A0A1D2M2J0"/>
<evidence type="ECO:0000259" key="3">
    <source>
        <dbReference type="Pfam" id="PF02801"/>
    </source>
</evidence>
<name>A0A1D2M2J0_ORCCI</name>
<dbReference type="STRING" id="48709.A0A1D2M2J0"/>
<evidence type="ECO:0000256" key="1">
    <source>
        <dbReference type="ARBA" id="ARBA00013191"/>
    </source>
</evidence>
<feature type="domain" description="Beta-ketoacyl synthase C-terminal" evidence="3">
    <location>
        <begin position="113"/>
        <end position="154"/>
    </location>
</feature>
<dbReference type="EMBL" id="LJIJ01006018">
    <property type="protein sequence ID" value="ODM87164.1"/>
    <property type="molecule type" value="Genomic_DNA"/>
</dbReference>
<gene>
    <name evidence="4" type="ORF">Ocin01_19517</name>
</gene>
<organism evidence="4 5">
    <name type="scientific">Orchesella cincta</name>
    <name type="common">Springtail</name>
    <name type="synonym">Podura cincta</name>
    <dbReference type="NCBI Taxonomy" id="48709"/>
    <lineage>
        <taxon>Eukaryota</taxon>
        <taxon>Metazoa</taxon>
        <taxon>Ecdysozoa</taxon>
        <taxon>Arthropoda</taxon>
        <taxon>Hexapoda</taxon>
        <taxon>Collembola</taxon>
        <taxon>Entomobryomorpha</taxon>
        <taxon>Entomobryoidea</taxon>
        <taxon>Orchesellidae</taxon>
        <taxon>Orchesellinae</taxon>
        <taxon>Orchesella</taxon>
    </lineage>
</organism>
<dbReference type="EC" id="2.3.1.41" evidence="1"/>
<evidence type="ECO:0000313" key="5">
    <source>
        <dbReference type="Proteomes" id="UP000094527"/>
    </source>
</evidence>
<comment type="caution">
    <text evidence="4">The sequence shown here is derived from an EMBL/GenBank/DDBJ whole genome shotgun (WGS) entry which is preliminary data.</text>
</comment>
<dbReference type="GO" id="GO:0004315">
    <property type="term" value="F:3-oxoacyl-[acyl-carrier-protein] synthase activity"/>
    <property type="evidence" value="ECO:0007669"/>
    <property type="project" value="UniProtKB-EC"/>
</dbReference>
<sequence length="176" mass="19361">MGMLDLQDIQDTGSILDEKGYSRVSPLFHPKSSAKPCCWSDKHQYGLQELSHPLTIINSCFCVSERCPPNLTTSQNSLLDRLTRMGWVVMGEGAGILVLEELNSALKRGAPIYGEILGYGMSGDGHHLTAAREDGRGALRAMEIALKDAGLTTEESLLCKLSRNFNPNRDKQKLQL</sequence>
<evidence type="ECO:0000313" key="4">
    <source>
        <dbReference type="EMBL" id="ODM87164.1"/>
    </source>
</evidence>
<keyword evidence="5" id="KW-1185">Reference proteome</keyword>
<dbReference type="OrthoDB" id="5334845at2759"/>
<dbReference type="InterPro" id="IPR014031">
    <property type="entry name" value="Ketoacyl_synth_C"/>
</dbReference>
<proteinExistence type="predicted"/>
<protein>
    <recommendedName>
        <fullName evidence="1">beta-ketoacyl-[acyl-carrier-protein] synthase I</fullName>
        <ecNumber evidence="1">2.3.1.41</ecNumber>
    </recommendedName>
</protein>